<protein>
    <recommendedName>
        <fullName evidence="1">Bacteriophage T5 Orf172 DNA-binding domain-containing protein</fullName>
    </recommendedName>
</protein>
<dbReference type="InterPro" id="IPR018306">
    <property type="entry name" value="Phage_T5_Orf172_DNA-bd"/>
</dbReference>
<dbReference type="Proteomes" id="UP000218702">
    <property type="component" value="Chromosome"/>
</dbReference>
<keyword evidence="3" id="KW-1185">Reference proteome</keyword>
<sequence length="323" mass="37982">MSEFVYLVRSGDTTRYKIGMSDNLARRLQQLNGKQSPYEVFVVSSIEVINALPIEKTLHHKYKDYRRKGEWFELTDEQVENVIQDMNFLQFNEQILYKTDYSDTPIKLADVDLIENKLEVDLKEENNKDNLFLDKLSLNKGFKLVQLALLKGFIRVNDFLDFGIKFFLEDDYELALICFDVIIAYKTDKIGVAYFWKAETLFRKLKIQSRKESNDQCDTDSEYQQDIKLIQDCYINALAIFDYISSTIPSLKNWLNLARLYHAYSLFLTDYMDDSSGLFSDAIYIYNKLNCINTRNIVVRDANTRTENAEYNATQIYYPDIED</sequence>
<dbReference type="RefSeq" id="WP_157749985.1">
    <property type="nucleotide sequence ID" value="NZ_AP018316.1"/>
</dbReference>
<reference evidence="2 3" key="1">
    <citation type="submission" date="2017-06" db="EMBL/GenBank/DDBJ databases">
        <title>Genome sequencing of cyanobaciteial culture collection at National Institute for Environmental Studies (NIES).</title>
        <authorList>
            <person name="Hirose Y."/>
            <person name="Shimura Y."/>
            <person name="Fujisawa T."/>
            <person name="Nakamura Y."/>
            <person name="Kawachi M."/>
        </authorList>
    </citation>
    <scope>NUCLEOTIDE SEQUENCE [LARGE SCALE GENOMIC DNA]</scope>
    <source>
        <strain evidence="2 3">NIES-806</strain>
    </source>
</reference>
<dbReference type="KEGG" id="dcm:NIES806_29390"/>
<accession>A0A1Z4V5L8</accession>
<gene>
    <name evidence="2" type="ORF">NIES806_29390</name>
</gene>
<evidence type="ECO:0000259" key="1">
    <source>
        <dbReference type="SMART" id="SM00974"/>
    </source>
</evidence>
<proteinExistence type="predicted"/>
<dbReference type="EMBL" id="AP018316">
    <property type="protein sequence ID" value="BAZ86723.1"/>
    <property type="molecule type" value="Genomic_DNA"/>
</dbReference>
<dbReference type="SMART" id="SM00974">
    <property type="entry name" value="T5orf172"/>
    <property type="match status" value="1"/>
</dbReference>
<name>A0A1Z4V5L8_9CYAN</name>
<evidence type="ECO:0000313" key="2">
    <source>
        <dbReference type="EMBL" id="BAZ86723.1"/>
    </source>
</evidence>
<feature type="domain" description="Bacteriophage T5 Orf172 DNA-binding" evidence="1">
    <location>
        <begin position="10"/>
        <end position="86"/>
    </location>
</feature>
<dbReference type="OrthoDB" id="483816at2"/>
<dbReference type="Pfam" id="PF13455">
    <property type="entry name" value="MUG113"/>
    <property type="match status" value="1"/>
</dbReference>
<evidence type="ECO:0000313" key="3">
    <source>
        <dbReference type="Proteomes" id="UP000218702"/>
    </source>
</evidence>
<dbReference type="AlphaFoldDB" id="A0A1Z4V5L8"/>
<organism evidence="2 3">
    <name type="scientific">Dolichospermum compactum NIES-806</name>
    <dbReference type="NCBI Taxonomy" id="1973481"/>
    <lineage>
        <taxon>Bacteria</taxon>
        <taxon>Bacillati</taxon>
        <taxon>Cyanobacteriota</taxon>
        <taxon>Cyanophyceae</taxon>
        <taxon>Nostocales</taxon>
        <taxon>Aphanizomenonaceae</taxon>
        <taxon>Dolichospermum</taxon>
        <taxon>Dolichospermum compactum</taxon>
    </lineage>
</organism>